<dbReference type="Gene3D" id="6.20.250.70">
    <property type="match status" value="1"/>
</dbReference>
<organism evidence="2 3">
    <name type="scientific">Exophiala dermatitidis</name>
    <name type="common">Black yeast-like fungus</name>
    <name type="synonym">Wangiella dermatitidis</name>
    <dbReference type="NCBI Taxonomy" id="5970"/>
    <lineage>
        <taxon>Eukaryota</taxon>
        <taxon>Fungi</taxon>
        <taxon>Dikarya</taxon>
        <taxon>Ascomycota</taxon>
        <taxon>Pezizomycotina</taxon>
        <taxon>Eurotiomycetes</taxon>
        <taxon>Chaetothyriomycetidae</taxon>
        <taxon>Chaetothyriales</taxon>
        <taxon>Herpotrichiellaceae</taxon>
        <taxon>Exophiala</taxon>
    </lineage>
</organism>
<accession>A0AAN6IRX6</accession>
<feature type="region of interest" description="Disordered" evidence="1">
    <location>
        <begin position="1"/>
        <end position="122"/>
    </location>
</feature>
<gene>
    <name evidence="2" type="ORF">HRR80_006872</name>
</gene>
<dbReference type="PANTHER" id="PTHR28155:SF1">
    <property type="entry name" value="DNA-DIRECTED RNA POLYMERASE I SUBUNIT RPA34.5-DOMAIN-CONTAINING PROTEIN"/>
    <property type="match status" value="1"/>
</dbReference>
<feature type="compositionally biased region" description="Acidic residues" evidence="1">
    <location>
        <begin position="67"/>
        <end position="77"/>
    </location>
</feature>
<reference evidence="2" key="1">
    <citation type="submission" date="2023-01" db="EMBL/GenBank/DDBJ databases">
        <title>Exophiala dermititidis isolated from Cystic Fibrosis Patient.</title>
        <authorList>
            <person name="Kurbessoian T."/>
            <person name="Crocker A."/>
            <person name="Murante D."/>
            <person name="Hogan D.A."/>
            <person name="Stajich J.E."/>
        </authorList>
    </citation>
    <scope>NUCLEOTIDE SEQUENCE</scope>
    <source>
        <strain evidence="2">Ex8</strain>
    </source>
</reference>
<dbReference type="GO" id="GO:0006360">
    <property type="term" value="P:transcription by RNA polymerase I"/>
    <property type="evidence" value="ECO:0007669"/>
    <property type="project" value="InterPro"/>
</dbReference>
<feature type="region of interest" description="Disordered" evidence="1">
    <location>
        <begin position="235"/>
        <end position="348"/>
    </location>
</feature>
<dbReference type="EMBL" id="JAJGCB010000015">
    <property type="protein sequence ID" value="KAJ8989144.1"/>
    <property type="molecule type" value="Genomic_DNA"/>
</dbReference>
<evidence type="ECO:0000313" key="3">
    <source>
        <dbReference type="Proteomes" id="UP001161757"/>
    </source>
</evidence>
<sequence length="348" mass="38113">MAKVKETARPSNLSEERVQDSSDEEPSSVTKSTPRQKPQAKVSKKPKQKSPTPESEEGSTDASSDSDTSDESEDESDSSPTSSQQKRTAPSIMESPKKKPKTAPTSAAVQIAPKAFKPPQGYEPVAVSASDYASEVGTLFDDLSSKQIWHISIPDSVSIESIRELDIKAATAGEPVLSKDGVNYNLKSMESNDEVVFLPHGKTMRYQQNTKRVEQSFVLQEMSDAPKSKKDASVIFTAADTGKPKPVRQQPGGLKMRYVPYGAPALPESPEIEDADIEMKDTLDLPAELEPTSSQSTTKKSKHSSQDAVNGKMPEKKKKKKDVQVTNEQASPEKKKKKRRHLVDENVL</sequence>
<dbReference type="InterPro" id="IPR053263">
    <property type="entry name" value="Euk_RPA34_RNAP_subunit"/>
</dbReference>
<comment type="caution">
    <text evidence="2">The sequence shown here is derived from an EMBL/GenBank/DDBJ whole genome shotgun (WGS) entry which is preliminary data.</text>
</comment>
<dbReference type="Proteomes" id="UP001161757">
    <property type="component" value="Unassembled WGS sequence"/>
</dbReference>
<dbReference type="AlphaFoldDB" id="A0AAN6IRX6"/>
<protein>
    <submittedName>
        <fullName evidence="2">Uncharacterized protein</fullName>
    </submittedName>
</protein>
<feature type="compositionally biased region" description="Polar residues" evidence="1">
    <location>
        <begin position="27"/>
        <end position="36"/>
    </location>
</feature>
<evidence type="ECO:0000256" key="1">
    <source>
        <dbReference type="SAM" id="MobiDB-lite"/>
    </source>
</evidence>
<dbReference type="Pfam" id="PF08208">
    <property type="entry name" value="RNA_polI_A34"/>
    <property type="match status" value="1"/>
</dbReference>
<proteinExistence type="predicted"/>
<feature type="compositionally biased region" description="Basic and acidic residues" evidence="1">
    <location>
        <begin position="1"/>
        <end position="20"/>
    </location>
</feature>
<evidence type="ECO:0000313" key="2">
    <source>
        <dbReference type="EMBL" id="KAJ8989144.1"/>
    </source>
</evidence>
<name>A0AAN6IRX6_EXODE</name>
<dbReference type="InterPro" id="IPR013240">
    <property type="entry name" value="DNA-dir_RNA_pol1_su_RPA34"/>
</dbReference>
<dbReference type="PANTHER" id="PTHR28155">
    <property type="entry name" value="ACR243WP"/>
    <property type="match status" value="1"/>
</dbReference>